<reference evidence="1" key="1">
    <citation type="submission" date="2022-01" db="EMBL/GenBank/DDBJ databases">
        <authorList>
            <person name="King R."/>
        </authorList>
    </citation>
    <scope>NUCLEOTIDE SEQUENCE</scope>
</reference>
<evidence type="ECO:0000313" key="2">
    <source>
        <dbReference type="Proteomes" id="UP001153636"/>
    </source>
</evidence>
<dbReference type="EMBL" id="OV651819">
    <property type="protein sequence ID" value="CAH1113874.1"/>
    <property type="molecule type" value="Genomic_DNA"/>
</dbReference>
<gene>
    <name evidence="1" type="ORF">PSYICH_LOCUS13278</name>
</gene>
<dbReference type="AlphaFoldDB" id="A0A9P0D8G5"/>
<keyword evidence="2" id="KW-1185">Reference proteome</keyword>
<protein>
    <submittedName>
        <fullName evidence="1">Uncharacterized protein</fullName>
    </submittedName>
</protein>
<evidence type="ECO:0000313" key="1">
    <source>
        <dbReference type="EMBL" id="CAH1113874.1"/>
    </source>
</evidence>
<name>A0A9P0D8G5_9CUCU</name>
<dbReference type="OrthoDB" id="8058216at2759"/>
<sequence length="234" mass="27195">MVLWFPKTRRNKKYKLRLAEFLAKCESKLFDVFSCKCEPISSCSCEKSRKVPPQEQAFLEDQRTNRKMALGPVDVKETGRILKLEERKQKTTNRITSFTFPKTRRNKKYELRLAEFLAKCESKLFDVFSCKCEPISSCSCEKSRKVPPKEQAFLEDQRTNRKMALGPVDVKETERILKLEERKQKTTNRITSFTSVIDREKSTLSTTLKRKGPSFDGVVKDDPSSVSSRVHYLC</sequence>
<organism evidence="1 2">
    <name type="scientific">Psylliodes chrysocephalus</name>
    <dbReference type="NCBI Taxonomy" id="3402493"/>
    <lineage>
        <taxon>Eukaryota</taxon>
        <taxon>Metazoa</taxon>
        <taxon>Ecdysozoa</taxon>
        <taxon>Arthropoda</taxon>
        <taxon>Hexapoda</taxon>
        <taxon>Insecta</taxon>
        <taxon>Pterygota</taxon>
        <taxon>Neoptera</taxon>
        <taxon>Endopterygota</taxon>
        <taxon>Coleoptera</taxon>
        <taxon>Polyphaga</taxon>
        <taxon>Cucujiformia</taxon>
        <taxon>Chrysomeloidea</taxon>
        <taxon>Chrysomelidae</taxon>
        <taxon>Galerucinae</taxon>
        <taxon>Alticini</taxon>
        <taxon>Psylliodes</taxon>
    </lineage>
</organism>
<accession>A0A9P0D8G5</accession>
<dbReference type="Proteomes" id="UP001153636">
    <property type="component" value="Chromosome 7"/>
</dbReference>
<proteinExistence type="predicted"/>